<keyword evidence="3" id="KW-1185">Reference proteome</keyword>
<dbReference type="InterPro" id="IPR001810">
    <property type="entry name" value="F-box_dom"/>
</dbReference>
<organism evidence="2 3">
    <name type="scientific">Acipenser oxyrinchus oxyrinchus</name>
    <dbReference type="NCBI Taxonomy" id="40147"/>
    <lineage>
        <taxon>Eukaryota</taxon>
        <taxon>Metazoa</taxon>
        <taxon>Chordata</taxon>
        <taxon>Craniata</taxon>
        <taxon>Vertebrata</taxon>
        <taxon>Euteleostomi</taxon>
        <taxon>Actinopterygii</taxon>
        <taxon>Chondrostei</taxon>
        <taxon>Acipenseriformes</taxon>
        <taxon>Acipenseridae</taxon>
        <taxon>Acipenser</taxon>
    </lineage>
</organism>
<dbReference type="Gene3D" id="1.20.1280.50">
    <property type="match status" value="1"/>
</dbReference>
<dbReference type="CDD" id="cd11656">
    <property type="entry name" value="FBX4_GTPase_like"/>
    <property type="match status" value="1"/>
</dbReference>
<dbReference type="SUPFAM" id="SSF81383">
    <property type="entry name" value="F-box domain"/>
    <property type="match status" value="1"/>
</dbReference>
<dbReference type="PROSITE" id="PS50181">
    <property type="entry name" value="FBOX"/>
    <property type="match status" value="1"/>
</dbReference>
<dbReference type="InterPro" id="IPR039588">
    <property type="entry name" value="FBXO4"/>
</dbReference>
<dbReference type="Proteomes" id="UP001230051">
    <property type="component" value="Unassembled WGS sequence"/>
</dbReference>
<dbReference type="AlphaFoldDB" id="A0AAD8FQH7"/>
<dbReference type="PANTHER" id="PTHR16008:SF4">
    <property type="entry name" value="F-BOX ONLY PROTEIN 4"/>
    <property type="match status" value="1"/>
</dbReference>
<gene>
    <name evidence="2" type="primary">Fbxo4</name>
    <name evidence="2" type="ORF">AOXY_G34527</name>
</gene>
<dbReference type="SMART" id="SM00256">
    <property type="entry name" value="FBOX"/>
    <property type="match status" value="1"/>
</dbReference>
<dbReference type="CDD" id="cd22085">
    <property type="entry name" value="F-box_FBXO4"/>
    <property type="match status" value="1"/>
</dbReference>
<evidence type="ECO:0000259" key="1">
    <source>
        <dbReference type="PROSITE" id="PS50181"/>
    </source>
</evidence>
<dbReference type="GO" id="GO:0019005">
    <property type="term" value="C:SCF ubiquitin ligase complex"/>
    <property type="evidence" value="ECO:0007669"/>
    <property type="project" value="TreeGrafter"/>
</dbReference>
<evidence type="ECO:0000313" key="3">
    <source>
        <dbReference type="Proteomes" id="UP001230051"/>
    </source>
</evidence>
<name>A0AAD8FQH7_ACIOX</name>
<dbReference type="InterPro" id="IPR036047">
    <property type="entry name" value="F-box-like_dom_sf"/>
</dbReference>
<evidence type="ECO:0000313" key="2">
    <source>
        <dbReference type="EMBL" id="KAK1150082.1"/>
    </source>
</evidence>
<comment type="caution">
    <text evidence="2">The sequence shown here is derived from an EMBL/GenBank/DDBJ whole genome shotgun (WGS) entry which is preliminary data.</text>
</comment>
<sequence length="380" mass="43429">MADESEWSLLESAVIKSLRHFRDRYLQSSRNGRENQELQETHIGETATGGNILESLPVDMQFYVMSFLSPQDLCRLGSTCQYWHTVVRDPVLWRYFLLRDLPTWSFIDHNSMPDMEKISQPLAELDDDTMHDYMTEYLKSCPGCRRRLKPYRRGYAAVTSFLHSLVLNTEPRLAMFGPGLEQLEVSLVRKMMHSPDVIPVAGFPQRQINGIGSGISFTLNNQQRFNILTLYSTTSKERERARVEQNNAPNQMFLQEGEGAAECPTPRYRLIPQVQEVCRVVDGFIYVANAEADRSHEREEEFAQIQAMTASDLGSSNRPVLVLSCVSRAGTQRIPCIYMAHELHLNRLARPWLVQDAEAETLNGLLNGIEWILEESGINV</sequence>
<reference evidence="2" key="1">
    <citation type="submission" date="2022-02" db="EMBL/GenBank/DDBJ databases">
        <title>Atlantic sturgeon de novo genome assembly.</title>
        <authorList>
            <person name="Stock M."/>
            <person name="Klopp C."/>
            <person name="Guiguen Y."/>
            <person name="Cabau C."/>
            <person name="Parinello H."/>
            <person name="Santidrian Yebra-Pimentel E."/>
            <person name="Kuhl H."/>
            <person name="Dirks R.P."/>
            <person name="Guessner J."/>
            <person name="Wuertz S."/>
            <person name="Du K."/>
            <person name="Schartl M."/>
        </authorList>
    </citation>
    <scope>NUCLEOTIDE SEQUENCE</scope>
    <source>
        <strain evidence="2">STURGEONOMICS-FGT-2020</strain>
        <tissue evidence="2">Whole blood</tissue>
    </source>
</reference>
<dbReference type="GO" id="GO:0031146">
    <property type="term" value="P:SCF-dependent proteasomal ubiquitin-dependent protein catabolic process"/>
    <property type="evidence" value="ECO:0007669"/>
    <property type="project" value="InterPro"/>
</dbReference>
<dbReference type="Gene3D" id="3.40.50.300">
    <property type="entry name" value="P-loop containing nucleotide triphosphate hydrolases"/>
    <property type="match status" value="1"/>
</dbReference>
<dbReference type="EMBL" id="JAGXEW010000069">
    <property type="protein sequence ID" value="KAK1150082.1"/>
    <property type="molecule type" value="Genomic_DNA"/>
</dbReference>
<feature type="domain" description="F-box" evidence="1">
    <location>
        <begin position="50"/>
        <end position="96"/>
    </location>
</feature>
<proteinExistence type="predicted"/>
<dbReference type="InterPro" id="IPR027417">
    <property type="entry name" value="P-loop_NTPase"/>
</dbReference>
<dbReference type="Pfam" id="PF12937">
    <property type="entry name" value="F-box-like"/>
    <property type="match status" value="1"/>
</dbReference>
<accession>A0AAD8FQH7</accession>
<dbReference type="GO" id="GO:0000209">
    <property type="term" value="P:protein polyubiquitination"/>
    <property type="evidence" value="ECO:0007669"/>
    <property type="project" value="TreeGrafter"/>
</dbReference>
<dbReference type="PANTHER" id="PTHR16008">
    <property type="entry name" value="F-BOX ONLY PROTEIN 4"/>
    <property type="match status" value="1"/>
</dbReference>
<protein>
    <submittedName>
        <fullName evidence="2">F-box only protein 4-like</fullName>
    </submittedName>
</protein>